<reference evidence="2" key="1">
    <citation type="journal article" date="2021" name="Proc. Natl. Acad. Sci. U.S.A.">
        <title>A Catalog of Tens of Thousands of Viruses from Human Metagenomes Reveals Hidden Associations with Chronic Diseases.</title>
        <authorList>
            <person name="Tisza M.J."/>
            <person name="Buck C.B."/>
        </authorList>
    </citation>
    <scope>NUCLEOTIDE SEQUENCE</scope>
    <source>
        <strain evidence="2">CtES717</strain>
    </source>
</reference>
<keyword evidence="1" id="KW-0812">Transmembrane</keyword>
<proteinExistence type="predicted"/>
<evidence type="ECO:0000313" key="2">
    <source>
        <dbReference type="EMBL" id="DAE92245.1"/>
    </source>
</evidence>
<feature type="transmembrane region" description="Helical" evidence="1">
    <location>
        <begin position="15"/>
        <end position="38"/>
    </location>
</feature>
<keyword evidence="1" id="KW-1133">Transmembrane helix</keyword>
<keyword evidence="1" id="KW-0472">Membrane</keyword>
<organism evidence="2">
    <name type="scientific">Siphoviridae sp. ctES717</name>
    <dbReference type="NCBI Taxonomy" id="2827564"/>
    <lineage>
        <taxon>Viruses</taxon>
        <taxon>Duplodnaviria</taxon>
        <taxon>Heunggongvirae</taxon>
        <taxon>Uroviricota</taxon>
        <taxon>Caudoviricetes</taxon>
    </lineage>
</organism>
<dbReference type="EMBL" id="BK057795">
    <property type="protein sequence ID" value="DAE92245.1"/>
    <property type="molecule type" value="Genomic_DNA"/>
</dbReference>
<evidence type="ECO:0000256" key="1">
    <source>
        <dbReference type="SAM" id="Phobius"/>
    </source>
</evidence>
<protein>
    <submittedName>
        <fullName evidence="2">Uncharacterized protein</fullName>
    </submittedName>
</protein>
<accession>A0A8S5RSM6</accession>
<name>A0A8S5RSM6_9CAUD</name>
<sequence>MAAITLVAIFPISRFFFFAISFPLLKFNSTYVIAYFYFFCKELKNNSSSI</sequence>